<gene>
    <name evidence="1" type="ORF">C7459_12468</name>
</gene>
<reference evidence="1 2" key="1">
    <citation type="submission" date="2018-05" db="EMBL/GenBank/DDBJ databases">
        <title>Genomic Encyclopedia of Type Strains, Phase IV (KMG-IV): sequencing the most valuable type-strain genomes for metagenomic binning, comparative biology and taxonomic classification.</title>
        <authorList>
            <person name="Goeker M."/>
        </authorList>
    </citation>
    <scope>NUCLEOTIDE SEQUENCE [LARGE SCALE GENOMIC DNA]</scope>
    <source>
        <strain evidence="1 2">DSM 18773</strain>
    </source>
</reference>
<evidence type="ECO:0000313" key="1">
    <source>
        <dbReference type="EMBL" id="PWK05319.1"/>
    </source>
</evidence>
<dbReference type="RefSeq" id="WP_109691186.1">
    <property type="nucleotide sequence ID" value="NZ_QGGL01000024.1"/>
</dbReference>
<accession>A0A316D7G0</accession>
<sequence>MAQVYLTQQGIYQHKAELLDIQEHHLPEAKACGNEQNVQFYEARIKKLRTQLANCIRIETRTPIQSPIADVEQVWNEFWKPLVTDAEGNVDMDQVKKELCDLHFLIKNVGKVYDHITGFRITKVTADPAIVIQEAEEHYRMIYEREEE</sequence>
<name>A0A316D7G0_9BACL</name>
<evidence type="ECO:0000313" key="2">
    <source>
        <dbReference type="Proteomes" id="UP000245634"/>
    </source>
</evidence>
<protein>
    <submittedName>
        <fullName evidence="1">Uncharacterized protein</fullName>
    </submittedName>
</protein>
<proteinExistence type="predicted"/>
<dbReference type="Proteomes" id="UP000245634">
    <property type="component" value="Unassembled WGS sequence"/>
</dbReference>
<comment type="caution">
    <text evidence="1">The sequence shown here is derived from an EMBL/GenBank/DDBJ whole genome shotgun (WGS) entry which is preliminary data.</text>
</comment>
<organism evidence="1 2">
    <name type="scientific">Tumebacillus permanentifrigoris</name>
    <dbReference type="NCBI Taxonomy" id="378543"/>
    <lineage>
        <taxon>Bacteria</taxon>
        <taxon>Bacillati</taxon>
        <taxon>Bacillota</taxon>
        <taxon>Bacilli</taxon>
        <taxon>Bacillales</taxon>
        <taxon>Alicyclobacillaceae</taxon>
        <taxon>Tumebacillus</taxon>
    </lineage>
</organism>
<dbReference type="AlphaFoldDB" id="A0A316D7G0"/>
<keyword evidence="2" id="KW-1185">Reference proteome</keyword>
<dbReference type="EMBL" id="QGGL01000024">
    <property type="protein sequence ID" value="PWK05319.1"/>
    <property type="molecule type" value="Genomic_DNA"/>
</dbReference>
<dbReference type="OrthoDB" id="8945405at2"/>